<dbReference type="InterPro" id="IPR052747">
    <property type="entry name" value="TA_system_RelE_toxin"/>
</dbReference>
<evidence type="ECO:0000313" key="3">
    <source>
        <dbReference type="Proteomes" id="UP000463983"/>
    </source>
</evidence>
<gene>
    <name evidence="2" type="ORF">MICH65_0020</name>
</gene>
<reference evidence="3" key="1">
    <citation type="journal article" date="2020" name="Microorganisms">
        <title>Complete Genome of a Member of a New Bacterial Lineage in the Microgenomates Group Reveals an Unusual Nucleotide Composition Disparity Between Two Strands of DNA and Limited Metabolic Potential.</title>
        <authorList>
            <person name="Kadnikov V.V."/>
            <person name="Mardanov A.V."/>
            <person name="Beletsky A.V."/>
            <person name="Karnachuk O.V."/>
            <person name="Ravin N.V."/>
        </authorList>
    </citation>
    <scope>NUCLEOTIDE SEQUENCE [LARGE SCALE GENOMIC DNA]</scope>
</reference>
<dbReference type="Gene3D" id="3.30.2310.20">
    <property type="entry name" value="RelE-like"/>
    <property type="match status" value="1"/>
</dbReference>
<keyword evidence="1" id="KW-1277">Toxin-antitoxin system</keyword>
<sequence length="84" mass="9868">MIVTISRSAEKELKRLPLRIKLIVISKIKSLAKQPRPHNSKKLTNYPNEYRLRAGDYRILYVIDAHKKEVSVRAIAHRKDAYKK</sequence>
<dbReference type="SUPFAM" id="SSF143011">
    <property type="entry name" value="RelE-like"/>
    <property type="match status" value="1"/>
</dbReference>
<protein>
    <recommendedName>
        <fullName evidence="4">Type II toxin-antitoxin system RelE/ParE family toxin</fullName>
    </recommendedName>
</protein>
<dbReference type="PANTHER" id="PTHR38813:SF1">
    <property type="entry name" value="TOXIN RELE1-RELATED"/>
    <property type="match status" value="1"/>
</dbReference>
<dbReference type="Pfam" id="PF05016">
    <property type="entry name" value="ParE_toxin"/>
    <property type="match status" value="1"/>
</dbReference>
<name>A0A857NBP5_9BACT</name>
<keyword evidence="3" id="KW-1185">Reference proteome</keyword>
<dbReference type="PANTHER" id="PTHR38813">
    <property type="match status" value="1"/>
</dbReference>
<dbReference type="KEGG" id="caqa:MICH65_0020"/>
<evidence type="ECO:0008006" key="4">
    <source>
        <dbReference type="Google" id="ProtNLM"/>
    </source>
</evidence>
<dbReference type="EMBL" id="CP047901">
    <property type="protein sequence ID" value="QHO63001.1"/>
    <property type="molecule type" value="Genomic_DNA"/>
</dbReference>
<evidence type="ECO:0000256" key="1">
    <source>
        <dbReference type="ARBA" id="ARBA00022649"/>
    </source>
</evidence>
<dbReference type="Proteomes" id="UP000463983">
    <property type="component" value="Chromosome"/>
</dbReference>
<dbReference type="InterPro" id="IPR007712">
    <property type="entry name" value="RelE/ParE_toxin"/>
</dbReference>
<dbReference type="AlphaFoldDB" id="A0A857NBP5"/>
<proteinExistence type="predicted"/>
<accession>A0A857NBP5</accession>
<organism evidence="2 3">
    <name type="scientific">Candidatus Chazhemtobacterium aquaticus</name>
    <dbReference type="NCBI Taxonomy" id="2715735"/>
    <lineage>
        <taxon>Bacteria</taxon>
        <taxon>Candidatus Chazhemtobacteraceae</taxon>
        <taxon>Candidatus Chazhemtobacterium</taxon>
    </lineage>
</organism>
<evidence type="ECO:0000313" key="2">
    <source>
        <dbReference type="EMBL" id="QHO63001.1"/>
    </source>
</evidence>
<dbReference type="RefSeq" id="WP_161931411.1">
    <property type="nucleotide sequence ID" value="NZ_CP047901.1"/>
</dbReference>
<dbReference type="InterPro" id="IPR035093">
    <property type="entry name" value="RelE/ParE_toxin_dom_sf"/>
</dbReference>